<gene>
    <name evidence="1" type="ORF">GCM10009111_10150</name>
</gene>
<name>A0ABN1L4S1_9GAMM</name>
<evidence type="ECO:0000313" key="2">
    <source>
        <dbReference type="Proteomes" id="UP001500021"/>
    </source>
</evidence>
<dbReference type="PANTHER" id="PTHR20974:SF0">
    <property type="entry name" value="UPF0585 PROTEIN CG18661"/>
    <property type="match status" value="1"/>
</dbReference>
<dbReference type="GO" id="GO:0008168">
    <property type="term" value="F:methyltransferase activity"/>
    <property type="evidence" value="ECO:0007669"/>
    <property type="project" value="UniProtKB-KW"/>
</dbReference>
<reference evidence="1 2" key="1">
    <citation type="journal article" date="2019" name="Int. J. Syst. Evol. Microbiol.">
        <title>The Global Catalogue of Microorganisms (GCM) 10K type strain sequencing project: providing services to taxonomists for standard genome sequencing and annotation.</title>
        <authorList>
            <consortium name="The Broad Institute Genomics Platform"/>
            <consortium name="The Broad Institute Genome Sequencing Center for Infectious Disease"/>
            <person name="Wu L."/>
            <person name="Ma J."/>
        </authorList>
    </citation>
    <scope>NUCLEOTIDE SEQUENCE [LARGE SCALE GENOMIC DNA]</scope>
    <source>
        <strain evidence="1 2">JCM 15608</strain>
    </source>
</reference>
<sequence length="201" mass="22420">MELTYSQACENNKTAILEVLQRVFLQSKQVLEIGSGTGQHALYFSANLPQLTWQPSDLLINHPSIIYRQENEGSANLLPPLLLDLNEPWQASASLTKKVDGIFTANTLHIVSWVLVEKFFVGVAENLSAGGTLCIYGPFNYHGQYTSQSNADFDLWLKDRDSNSAIRDFEKITELASSVGLSLIEDNTMPANNRLLVFKLQ</sequence>
<accession>A0ABN1L4S1</accession>
<protein>
    <submittedName>
        <fullName evidence="1">Class I SAM-dependent methyltransferase</fullName>
    </submittedName>
</protein>
<keyword evidence="2" id="KW-1185">Reference proteome</keyword>
<dbReference type="Gene3D" id="3.40.50.150">
    <property type="entry name" value="Vaccinia Virus protein VP39"/>
    <property type="match status" value="1"/>
</dbReference>
<dbReference type="GO" id="GO:0032259">
    <property type="term" value="P:methylation"/>
    <property type="evidence" value="ECO:0007669"/>
    <property type="project" value="UniProtKB-KW"/>
</dbReference>
<dbReference type="SUPFAM" id="SSF53335">
    <property type="entry name" value="S-adenosyl-L-methionine-dependent methyltransferases"/>
    <property type="match status" value="1"/>
</dbReference>
<dbReference type="InterPro" id="IPR029063">
    <property type="entry name" value="SAM-dependent_MTases_sf"/>
</dbReference>
<dbReference type="Proteomes" id="UP001500021">
    <property type="component" value="Unassembled WGS sequence"/>
</dbReference>
<dbReference type="RefSeq" id="WP_343815749.1">
    <property type="nucleotide sequence ID" value="NZ_BAAAFA010000003.1"/>
</dbReference>
<keyword evidence="1" id="KW-0808">Transferase</keyword>
<keyword evidence="1" id="KW-0489">Methyltransferase</keyword>
<organism evidence="1 2">
    <name type="scientific">Colwellia asteriadis</name>
    <dbReference type="NCBI Taxonomy" id="517723"/>
    <lineage>
        <taxon>Bacteria</taxon>
        <taxon>Pseudomonadati</taxon>
        <taxon>Pseudomonadota</taxon>
        <taxon>Gammaproteobacteria</taxon>
        <taxon>Alteromonadales</taxon>
        <taxon>Colwelliaceae</taxon>
        <taxon>Colwellia</taxon>
    </lineage>
</organism>
<evidence type="ECO:0000313" key="1">
    <source>
        <dbReference type="EMBL" id="GAA0813987.1"/>
    </source>
</evidence>
<dbReference type="PANTHER" id="PTHR20974">
    <property type="entry name" value="UPF0585 PROTEIN CG18661"/>
    <property type="match status" value="1"/>
</dbReference>
<dbReference type="EMBL" id="BAAAFA010000003">
    <property type="protein sequence ID" value="GAA0813987.1"/>
    <property type="molecule type" value="Genomic_DNA"/>
</dbReference>
<comment type="caution">
    <text evidence="1">The sequence shown here is derived from an EMBL/GenBank/DDBJ whole genome shotgun (WGS) entry which is preliminary data.</text>
</comment>
<dbReference type="InterPro" id="IPR010342">
    <property type="entry name" value="DUF938"/>
</dbReference>
<dbReference type="Pfam" id="PF06080">
    <property type="entry name" value="DUF938"/>
    <property type="match status" value="1"/>
</dbReference>
<proteinExistence type="predicted"/>